<keyword evidence="2" id="KW-1185">Reference proteome</keyword>
<comment type="caution">
    <text evidence="1">The sequence shown here is derived from an EMBL/GenBank/DDBJ whole genome shotgun (WGS) entry which is preliminary data.</text>
</comment>
<dbReference type="RefSeq" id="WP_106538941.1">
    <property type="nucleotide sequence ID" value="NZ_PYGE01000017.1"/>
</dbReference>
<proteinExistence type="predicted"/>
<accession>A0A2P8DRB6</accession>
<protein>
    <submittedName>
        <fullName evidence="1">Uncharacterized protein</fullName>
    </submittedName>
</protein>
<dbReference type="Proteomes" id="UP000243528">
    <property type="component" value="Unassembled WGS sequence"/>
</dbReference>
<gene>
    <name evidence="1" type="ORF">CLV30_11761</name>
</gene>
<organism evidence="1 2">
    <name type="scientific">Haloactinopolyspora alba</name>
    <dbReference type="NCBI Taxonomy" id="648780"/>
    <lineage>
        <taxon>Bacteria</taxon>
        <taxon>Bacillati</taxon>
        <taxon>Actinomycetota</taxon>
        <taxon>Actinomycetes</taxon>
        <taxon>Jiangellales</taxon>
        <taxon>Jiangellaceae</taxon>
        <taxon>Haloactinopolyspora</taxon>
    </lineage>
</organism>
<evidence type="ECO:0000313" key="1">
    <source>
        <dbReference type="EMBL" id="PSK99758.1"/>
    </source>
</evidence>
<sequence>MTTPPNSYRIALARLFAECEDRGLGTWQPTFQATPGREDEAADYIEARAEFVAEQEFTP</sequence>
<reference evidence="1 2" key="1">
    <citation type="submission" date="2018-03" db="EMBL/GenBank/DDBJ databases">
        <title>Genomic Encyclopedia of Archaeal and Bacterial Type Strains, Phase II (KMG-II): from individual species to whole genera.</title>
        <authorList>
            <person name="Goeker M."/>
        </authorList>
    </citation>
    <scope>NUCLEOTIDE SEQUENCE [LARGE SCALE GENOMIC DNA]</scope>
    <source>
        <strain evidence="1 2">DSM 45211</strain>
    </source>
</reference>
<evidence type="ECO:0000313" key="2">
    <source>
        <dbReference type="Proteomes" id="UP000243528"/>
    </source>
</evidence>
<name>A0A2P8DRB6_9ACTN</name>
<dbReference type="AlphaFoldDB" id="A0A2P8DRB6"/>
<dbReference type="EMBL" id="PYGE01000017">
    <property type="protein sequence ID" value="PSK99758.1"/>
    <property type="molecule type" value="Genomic_DNA"/>
</dbReference>